<dbReference type="InterPro" id="IPR011009">
    <property type="entry name" value="Kinase-like_dom_sf"/>
</dbReference>
<proteinExistence type="predicted"/>
<dbReference type="HOGENOM" id="CLU_2488000_0_0_1"/>
<protein>
    <recommendedName>
        <fullName evidence="3">G-type lectin S-receptor-like serine/threonine-protein kinase</fullName>
    </recommendedName>
</protein>
<accession>F6H840</accession>
<name>F6H840_VITVI</name>
<dbReference type="Proteomes" id="UP000009183">
    <property type="component" value="Unassembled WGS sequence, unordered"/>
</dbReference>
<evidence type="ECO:0000313" key="1">
    <source>
        <dbReference type="EMBL" id="CCB48383.1"/>
    </source>
</evidence>
<keyword evidence="2" id="KW-1185">Reference proteome</keyword>
<evidence type="ECO:0008006" key="3">
    <source>
        <dbReference type="Google" id="ProtNLM"/>
    </source>
</evidence>
<dbReference type="SUPFAM" id="SSF56112">
    <property type="entry name" value="Protein kinase-like (PK-like)"/>
    <property type="match status" value="1"/>
</dbReference>
<gene>
    <name evidence="1" type="ORF">VIT_00s0262g00020</name>
</gene>
<dbReference type="InParanoid" id="F6H840"/>
<dbReference type="EMBL" id="FN595266">
    <property type="protein sequence ID" value="CCB48383.1"/>
    <property type="molecule type" value="Genomic_DNA"/>
</dbReference>
<sequence>MCLSFQNIYALVQCTPDLSKLSYSNCIEGQDDDEIINIESLQFDFATSRVATNNFSDANKLGQGRFGPIYKVINLVNQSNVINFLIC</sequence>
<dbReference type="Gene3D" id="3.30.200.20">
    <property type="entry name" value="Phosphorylase Kinase, domain 1"/>
    <property type="match status" value="1"/>
</dbReference>
<organism evidence="1 2">
    <name type="scientific">Vitis vinifera</name>
    <name type="common">Grape</name>
    <dbReference type="NCBI Taxonomy" id="29760"/>
    <lineage>
        <taxon>Eukaryota</taxon>
        <taxon>Viridiplantae</taxon>
        <taxon>Streptophyta</taxon>
        <taxon>Embryophyta</taxon>
        <taxon>Tracheophyta</taxon>
        <taxon>Spermatophyta</taxon>
        <taxon>Magnoliopsida</taxon>
        <taxon>eudicotyledons</taxon>
        <taxon>Gunneridae</taxon>
        <taxon>Pentapetalae</taxon>
        <taxon>rosids</taxon>
        <taxon>Vitales</taxon>
        <taxon>Vitaceae</taxon>
        <taxon>Viteae</taxon>
        <taxon>Vitis</taxon>
    </lineage>
</organism>
<dbReference type="PaxDb" id="29760-VIT_00s0262g00020.t01"/>
<reference evidence="2" key="1">
    <citation type="journal article" date="2007" name="Nature">
        <title>The grapevine genome sequence suggests ancestral hexaploidization in major angiosperm phyla.</title>
        <authorList>
            <consortium name="The French-Italian Public Consortium for Grapevine Genome Characterization."/>
            <person name="Jaillon O."/>
            <person name="Aury J.-M."/>
            <person name="Noel B."/>
            <person name="Policriti A."/>
            <person name="Clepet C."/>
            <person name="Casagrande A."/>
            <person name="Choisne N."/>
            <person name="Aubourg S."/>
            <person name="Vitulo N."/>
            <person name="Jubin C."/>
            <person name="Vezzi A."/>
            <person name="Legeai F."/>
            <person name="Hugueney P."/>
            <person name="Dasilva C."/>
            <person name="Horner D."/>
            <person name="Mica E."/>
            <person name="Jublot D."/>
            <person name="Poulain J."/>
            <person name="Bruyere C."/>
            <person name="Billault A."/>
            <person name="Segurens B."/>
            <person name="Gouyvenoux M."/>
            <person name="Ugarte E."/>
            <person name="Cattonaro F."/>
            <person name="Anthouard V."/>
            <person name="Vico V."/>
            <person name="Del Fabbro C."/>
            <person name="Alaux M."/>
            <person name="Di Gaspero G."/>
            <person name="Dumas V."/>
            <person name="Felice N."/>
            <person name="Paillard S."/>
            <person name="Juman I."/>
            <person name="Moroldo M."/>
            <person name="Scalabrin S."/>
            <person name="Canaguier A."/>
            <person name="Le Clainche I."/>
            <person name="Malacrida G."/>
            <person name="Durand E."/>
            <person name="Pesole G."/>
            <person name="Laucou V."/>
            <person name="Chatelet P."/>
            <person name="Merdinoglu D."/>
            <person name="Delledonne M."/>
            <person name="Pezzotti M."/>
            <person name="Lecharny A."/>
            <person name="Scarpelli C."/>
            <person name="Artiguenave F."/>
            <person name="Pe M.E."/>
            <person name="Valle G."/>
            <person name="Morgante M."/>
            <person name="Caboche M."/>
            <person name="Adam-Blondon A.-F."/>
            <person name="Weissenbach J."/>
            <person name="Quetier F."/>
            <person name="Wincker P."/>
        </authorList>
    </citation>
    <scope>NUCLEOTIDE SEQUENCE [LARGE SCALE GENOMIC DNA]</scope>
    <source>
        <strain evidence="2">cv. Pinot noir / PN40024</strain>
    </source>
</reference>
<evidence type="ECO:0000313" key="2">
    <source>
        <dbReference type="Proteomes" id="UP000009183"/>
    </source>
</evidence>
<dbReference type="AlphaFoldDB" id="F6H840"/>